<evidence type="ECO:0000256" key="2">
    <source>
        <dbReference type="ARBA" id="ARBA00009183"/>
    </source>
</evidence>
<dbReference type="FunFam" id="3.50.50.60:FF:000100">
    <property type="entry name" value="Flavin-containing monooxygenase"/>
    <property type="match status" value="1"/>
</dbReference>
<sequence length="460" mass="50928">MLFVDCLREVESKRVHDPFDETMKKNGRCVLVQGPIIVGAGPSGLAVAACLKERGVPSVIVERANCIASLWKSKAYDRLHLHLPKKFCELPLMPFPAKFPTYPTKEHFVDYLDAYVSKFGLEPQFNQTVESAAYDHTLGSWRVKTMGLEEISYLSRWLVVATGENSEAVVPAIEGMNDFEGPVLHTSSYKNGEEFSGKNVLVVGCGNSGMEICLDLCNNNAQPSIVVRDKLHILPREVLGRSTFGLSMWLLKLFPIHIVDRILLFISWFILGDTSRIGIGRPNLGPLQLKSTSGKTPVLDVGTLAKIKAGDIKVRPGVKCLTCHTVEFTDGTAEEYDAIIMATGYKSNVPSWLKDNEMFSADDGLPRRPFPNGWKGEYGLYAVGFTKRGLLGSSMDARRIAQDIEQLWKAEVKHLLPSIGHQCNHLNLIQVLNISMFPLAAPKRCIHPPVLESLSCDSCT</sequence>
<dbReference type="InterPro" id="IPR050982">
    <property type="entry name" value="Auxin_biosynth/cation_transpt"/>
</dbReference>
<keyword evidence="11" id="KW-1185">Reference proteome</keyword>
<dbReference type="PANTHER" id="PTHR43539">
    <property type="entry name" value="FLAVIN-BINDING MONOOXYGENASE-LIKE PROTEIN (AFU_ORTHOLOGUE AFUA_4G09220)"/>
    <property type="match status" value="1"/>
</dbReference>
<reference evidence="10 11" key="1">
    <citation type="submission" date="2020-10" db="EMBL/GenBank/DDBJ databases">
        <title>The Coptis chinensis genome and diversification of protoberbering-type alkaloids.</title>
        <authorList>
            <person name="Wang B."/>
            <person name="Shu S."/>
            <person name="Song C."/>
            <person name="Liu Y."/>
        </authorList>
    </citation>
    <scope>NUCLEOTIDE SEQUENCE [LARGE SCALE GENOMIC DNA]</scope>
    <source>
        <strain evidence="10">HL-2020</strain>
        <tissue evidence="10">Leaf</tissue>
    </source>
</reference>
<evidence type="ECO:0000256" key="1">
    <source>
        <dbReference type="ARBA" id="ARBA00001974"/>
    </source>
</evidence>
<dbReference type="EMBL" id="JADFTS010000003">
    <property type="protein sequence ID" value="KAF9615545.1"/>
    <property type="molecule type" value="Genomic_DNA"/>
</dbReference>
<dbReference type="PRINTS" id="PR00368">
    <property type="entry name" value="FADPNR"/>
</dbReference>
<evidence type="ECO:0000256" key="6">
    <source>
        <dbReference type="ARBA" id="ARBA00023002"/>
    </source>
</evidence>
<dbReference type="Proteomes" id="UP000631114">
    <property type="component" value="Unassembled WGS sequence"/>
</dbReference>
<evidence type="ECO:0000256" key="5">
    <source>
        <dbReference type="ARBA" id="ARBA00022857"/>
    </source>
</evidence>
<dbReference type="InterPro" id="IPR036188">
    <property type="entry name" value="FAD/NAD-bd_sf"/>
</dbReference>
<dbReference type="AlphaFoldDB" id="A0A835IAY1"/>
<dbReference type="SUPFAM" id="SSF51905">
    <property type="entry name" value="FAD/NAD(P)-binding domain"/>
    <property type="match status" value="2"/>
</dbReference>
<protein>
    <recommendedName>
        <fullName evidence="9">Flavin-containing monooxygenase</fullName>
        <ecNumber evidence="9">1.-.-.-</ecNumber>
    </recommendedName>
</protein>
<proteinExistence type="inferred from homology"/>
<evidence type="ECO:0000256" key="9">
    <source>
        <dbReference type="RuleBase" id="RU361177"/>
    </source>
</evidence>
<evidence type="ECO:0000256" key="7">
    <source>
        <dbReference type="ARBA" id="ARBA00023033"/>
    </source>
</evidence>
<evidence type="ECO:0000256" key="3">
    <source>
        <dbReference type="ARBA" id="ARBA00022630"/>
    </source>
</evidence>
<keyword evidence="3 9" id="KW-0285">Flavoprotein</keyword>
<dbReference type="OrthoDB" id="66881at2759"/>
<evidence type="ECO:0000313" key="10">
    <source>
        <dbReference type="EMBL" id="KAF9615545.1"/>
    </source>
</evidence>
<dbReference type="PRINTS" id="PR00469">
    <property type="entry name" value="PNDRDTASEII"/>
</dbReference>
<comment type="catalytic activity">
    <reaction evidence="8">
        <text>indole-3-pyruvate + NADPH + O2 + H(+) = (indol-3-yl)acetate + CO2 + NADP(+) + H2O</text>
        <dbReference type="Rhea" id="RHEA:34331"/>
        <dbReference type="ChEBI" id="CHEBI:15377"/>
        <dbReference type="ChEBI" id="CHEBI:15378"/>
        <dbReference type="ChEBI" id="CHEBI:15379"/>
        <dbReference type="ChEBI" id="CHEBI:16526"/>
        <dbReference type="ChEBI" id="CHEBI:17640"/>
        <dbReference type="ChEBI" id="CHEBI:30854"/>
        <dbReference type="ChEBI" id="CHEBI:57783"/>
        <dbReference type="ChEBI" id="CHEBI:58349"/>
        <dbReference type="EC" id="1.14.13.168"/>
    </reaction>
</comment>
<dbReference type="PANTHER" id="PTHR43539:SF38">
    <property type="entry name" value="INDOLE-3-PYRUVATE MONOOXYGENASE YUCCA6"/>
    <property type="match status" value="1"/>
</dbReference>
<evidence type="ECO:0000313" key="11">
    <source>
        <dbReference type="Proteomes" id="UP000631114"/>
    </source>
</evidence>
<comment type="cofactor">
    <cofactor evidence="1 9">
        <name>FAD</name>
        <dbReference type="ChEBI" id="CHEBI:57692"/>
    </cofactor>
</comment>
<organism evidence="10 11">
    <name type="scientific">Coptis chinensis</name>
    <dbReference type="NCBI Taxonomy" id="261450"/>
    <lineage>
        <taxon>Eukaryota</taxon>
        <taxon>Viridiplantae</taxon>
        <taxon>Streptophyta</taxon>
        <taxon>Embryophyta</taxon>
        <taxon>Tracheophyta</taxon>
        <taxon>Spermatophyta</taxon>
        <taxon>Magnoliopsida</taxon>
        <taxon>Ranunculales</taxon>
        <taxon>Ranunculaceae</taxon>
        <taxon>Coptidoideae</taxon>
        <taxon>Coptis</taxon>
    </lineage>
</organism>
<dbReference type="InterPro" id="IPR020946">
    <property type="entry name" value="Flavin_mOase-like"/>
</dbReference>
<dbReference type="GO" id="GO:0103075">
    <property type="term" value="F:indole-3-pyruvate monooxygenase activity"/>
    <property type="evidence" value="ECO:0007669"/>
    <property type="project" value="UniProtKB-EC"/>
</dbReference>
<keyword evidence="4 9" id="KW-0274">FAD</keyword>
<dbReference type="GO" id="GO:0050661">
    <property type="term" value="F:NADP binding"/>
    <property type="evidence" value="ECO:0007669"/>
    <property type="project" value="InterPro"/>
</dbReference>
<keyword evidence="6 9" id="KW-0560">Oxidoreductase</keyword>
<keyword evidence="5" id="KW-0521">NADP</keyword>
<comment type="similarity">
    <text evidence="2 9">Belongs to the FMO family.</text>
</comment>
<dbReference type="GO" id="GO:0004499">
    <property type="term" value="F:N,N-dimethylaniline monooxygenase activity"/>
    <property type="evidence" value="ECO:0007669"/>
    <property type="project" value="InterPro"/>
</dbReference>
<gene>
    <name evidence="10" type="ORF">IFM89_024393</name>
</gene>
<dbReference type="Pfam" id="PF00743">
    <property type="entry name" value="FMO-like"/>
    <property type="match status" value="1"/>
</dbReference>
<name>A0A835IAY1_9MAGN</name>
<accession>A0A835IAY1</accession>
<evidence type="ECO:0000256" key="4">
    <source>
        <dbReference type="ARBA" id="ARBA00022827"/>
    </source>
</evidence>
<dbReference type="Gene3D" id="3.50.50.60">
    <property type="entry name" value="FAD/NAD(P)-binding domain"/>
    <property type="match status" value="1"/>
</dbReference>
<keyword evidence="7 9" id="KW-0503">Monooxygenase</keyword>
<dbReference type="GO" id="GO:0009851">
    <property type="term" value="P:auxin biosynthetic process"/>
    <property type="evidence" value="ECO:0007669"/>
    <property type="project" value="TreeGrafter"/>
</dbReference>
<comment type="caution">
    <text evidence="10">The sequence shown here is derived from an EMBL/GenBank/DDBJ whole genome shotgun (WGS) entry which is preliminary data.</text>
</comment>
<evidence type="ECO:0000256" key="8">
    <source>
        <dbReference type="ARBA" id="ARBA00047707"/>
    </source>
</evidence>
<dbReference type="GO" id="GO:0050660">
    <property type="term" value="F:flavin adenine dinucleotide binding"/>
    <property type="evidence" value="ECO:0007669"/>
    <property type="project" value="InterPro"/>
</dbReference>
<dbReference type="EC" id="1.-.-.-" evidence="9"/>